<dbReference type="PRINTS" id="PR01551">
    <property type="entry name" value="SPO11HOMOLOG"/>
</dbReference>
<reference evidence="4 5" key="1">
    <citation type="journal article" date="2023" name="Hortic Res">
        <title>Pangenome of water caltrop reveals structural variations and asymmetric subgenome divergence after allopolyploidization.</title>
        <authorList>
            <person name="Zhang X."/>
            <person name="Chen Y."/>
            <person name="Wang L."/>
            <person name="Yuan Y."/>
            <person name="Fang M."/>
            <person name="Shi L."/>
            <person name="Lu R."/>
            <person name="Comes H.P."/>
            <person name="Ma Y."/>
            <person name="Chen Y."/>
            <person name="Huang G."/>
            <person name="Zhou Y."/>
            <person name="Zheng Z."/>
            <person name="Qiu Y."/>
        </authorList>
    </citation>
    <scope>NUCLEOTIDE SEQUENCE [LARGE SCALE GENOMIC DNA]</scope>
    <source>
        <tissue evidence="4">Roots</tissue>
    </source>
</reference>
<dbReference type="GO" id="GO:0000706">
    <property type="term" value="P:meiotic DNA double-strand break processing"/>
    <property type="evidence" value="ECO:0007669"/>
    <property type="project" value="TreeGrafter"/>
</dbReference>
<dbReference type="GO" id="GO:0003677">
    <property type="term" value="F:DNA binding"/>
    <property type="evidence" value="ECO:0007669"/>
    <property type="project" value="InterPro"/>
</dbReference>
<dbReference type="InterPro" id="IPR034136">
    <property type="entry name" value="TOPRIM_Topo6A/Spo11"/>
</dbReference>
<dbReference type="AlphaFoldDB" id="A0AAN7JY92"/>
<name>A0AAN7JY92_9MYRT</name>
<dbReference type="InterPro" id="IPR013048">
    <property type="entry name" value="Meiotic_Spo11"/>
</dbReference>
<dbReference type="GO" id="GO:0003918">
    <property type="term" value="F:DNA topoisomerase type II (double strand cut, ATP-hydrolyzing) activity"/>
    <property type="evidence" value="ECO:0007669"/>
    <property type="project" value="InterPro"/>
</dbReference>
<evidence type="ECO:0000256" key="1">
    <source>
        <dbReference type="ARBA" id="ARBA00004123"/>
    </source>
</evidence>
<evidence type="ECO:0000313" key="5">
    <source>
        <dbReference type="Proteomes" id="UP001345219"/>
    </source>
</evidence>
<dbReference type="Proteomes" id="UP001345219">
    <property type="component" value="Chromosome 16"/>
</dbReference>
<comment type="caution">
    <text evidence="4">The sequence shown here is derived from an EMBL/GenBank/DDBJ whole genome shotgun (WGS) entry which is preliminary data.</text>
</comment>
<comment type="subcellular location">
    <subcellularLocation>
        <location evidence="1">Nucleus</location>
    </subcellularLocation>
</comment>
<feature type="domain" description="Topoisomerase 6 subunit A/Spo11 TOPRIM" evidence="3">
    <location>
        <begin position="59"/>
        <end position="156"/>
    </location>
</feature>
<dbReference type="Pfam" id="PF21180">
    <property type="entry name" value="TOP6A-Spo11_Toprim"/>
    <property type="match status" value="1"/>
</dbReference>
<evidence type="ECO:0000256" key="2">
    <source>
        <dbReference type="ARBA" id="ARBA00023242"/>
    </source>
</evidence>
<organism evidence="4 5">
    <name type="scientific">Trapa incisa</name>
    <dbReference type="NCBI Taxonomy" id="236973"/>
    <lineage>
        <taxon>Eukaryota</taxon>
        <taxon>Viridiplantae</taxon>
        <taxon>Streptophyta</taxon>
        <taxon>Embryophyta</taxon>
        <taxon>Tracheophyta</taxon>
        <taxon>Spermatophyta</taxon>
        <taxon>Magnoliopsida</taxon>
        <taxon>eudicotyledons</taxon>
        <taxon>Gunneridae</taxon>
        <taxon>Pentapetalae</taxon>
        <taxon>rosids</taxon>
        <taxon>malvids</taxon>
        <taxon>Myrtales</taxon>
        <taxon>Lythraceae</taxon>
        <taxon>Trapa</taxon>
    </lineage>
</organism>
<evidence type="ECO:0000313" key="4">
    <source>
        <dbReference type="EMBL" id="KAK4753428.1"/>
    </source>
</evidence>
<evidence type="ECO:0000259" key="3">
    <source>
        <dbReference type="Pfam" id="PF21180"/>
    </source>
</evidence>
<proteinExistence type="predicted"/>
<dbReference type="GO" id="GO:0007131">
    <property type="term" value="P:reciprocal meiotic recombination"/>
    <property type="evidence" value="ECO:0007669"/>
    <property type="project" value="TreeGrafter"/>
</dbReference>
<dbReference type="PANTHER" id="PTHR10848">
    <property type="entry name" value="MEIOTIC RECOMBINATION PROTEIN SPO11"/>
    <property type="match status" value="1"/>
</dbReference>
<dbReference type="EMBL" id="JAXIOK010000016">
    <property type="protein sequence ID" value="KAK4753428.1"/>
    <property type="molecule type" value="Genomic_DNA"/>
</dbReference>
<sequence length="247" mass="29649">MTYKKIFLSLFFFSTEILISTGKRLPRCSHKKVPKSFISIVKIAYQNLLIYYVNYPFIRFLKLLIEKLHLPVYCLVDCDPYGFDILCTYRFGSMQLAYDARHLRVQSMRWLGAFPSDSEKYSVPEQCLIPLTGEDKKRTEAMLERCYLQREAPQWRPWKNRCFFLLECLPEFFEMRWGIKWTWKNQVMFPCKQRLLVEKLFSKLSYTKGQLCKRRGIESSEPLTWELLRMPKFEMLRAVVQQLLVLV</sequence>
<dbReference type="CDD" id="cd00223">
    <property type="entry name" value="TOPRIM_TopoIIB_SPO"/>
    <property type="match status" value="1"/>
</dbReference>
<dbReference type="InterPro" id="IPR036078">
    <property type="entry name" value="Spo11/TopoVI_A_sf"/>
</dbReference>
<protein>
    <recommendedName>
        <fullName evidence="3">Topoisomerase 6 subunit A/Spo11 TOPRIM domain-containing protein</fullName>
    </recommendedName>
</protein>
<gene>
    <name evidence="4" type="ORF">SAY87_022226</name>
</gene>
<dbReference type="Gene3D" id="3.40.1360.10">
    <property type="match status" value="1"/>
</dbReference>
<keyword evidence="5" id="KW-1185">Reference proteome</keyword>
<dbReference type="SUPFAM" id="SSF56726">
    <property type="entry name" value="DNA topoisomerase IV, alpha subunit"/>
    <property type="match status" value="1"/>
</dbReference>
<dbReference type="GO" id="GO:0000228">
    <property type="term" value="C:nuclear chromosome"/>
    <property type="evidence" value="ECO:0007669"/>
    <property type="project" value="TreeGrafter"/>
</dbReference>
<dbReference type="GO" id="GO:0042138">
    <property type="term" value="P:meiotic DNA double-strand break formation"/>
    <property type="evidence" value="ECO:0007669"/>
    <property type="project" value="InterPro"/>
</dbReference>
<dbReference type="InterPro" id="IPR002815">
    <property type="entry name" value="Spo11/TopoVI_A"/>
</dbReference>
<accession>A0AAN7JY92</accession>
<keyword evidence="2" id="KW-0539">Nucleus</keyword>
<dbReference type="PANTHER" id="PTHR10848:SF3">
    <property type="entry name" value="MEIOTIC RECOMBINATION PROTEIN SPO11-1"/>
    <property type="match status" value="1"/>
</dbReference>